<dbReference type="AlphaFoldDB" id="A0A318XME3"/>
<dbReference type="PANTHER" id="PTHR21240">
    <property type="entry name" value="2-AMINO-3-CARBOXYLMUCONATE-6-SEMIALDEHYDE DECARBOXYLASE"/>
    <property type="match status" value="1"/>
</dbReference>
<evidence type="ECO:0000256" key="1">
    <source>
        <dbReference type="ARBA" id="ARBA00023239"/>
    </source>
</evidence>
<evidence type="ECO:0000313" key="4">
    <source>
        <dbReference type="Proteomes" id="UP000248132"/>
    </source>
</evidence>
<evidence type="ECO:0000259" key="2">
    <source>
        <dbReference type="Pfam" id="PF04909"/>
    </source>
</evidence>
<accession>A0A318XME3</accession>
<dbReference type="Proteomes" id="UP000248132">
    <property type="component" value="Unassembled WGS sequence"/>
</dbReference>
<dbReference type="GO" id="GO:0016787">
    <property type="term" value="F:hydrolase activity"/>
    <property type="evidence" value="ECO:0007669"/>
    <property type="project" value="InterPro"/>
</dbReference>
<comment type="caution">
    <text evidence="3">The sequence shown here is derived from an EMBL/GenBank/DDBJ whole genome shotgun (WGS) entry which is preliminary data.</text>
</comment>
<dbReference type="Gene3D" id="3.20.20.140">
    <property type="entry name" value="Metal-dependent hydrolases"/>
    <property type="match status" value="1"/>
</dbReference>
<dbReference type="RefSeq" id="WP_110461679.1">
    <property type="nucleotide sequence ID" value="NZ_QKMR01000008.1"/>
</dbReference>
<dbReference type="GO" id="GO:0016831">
    <property type="term" value="F:carboxy-lyase activity"/>
    <property type="evidence" value="ECO:0007669"/>
    <property type="project" value="InterPro"/>
</dbReference>
<protein>
    <recommendedName>
        <fullName evidence="2">Amidohydrolase-related domain-containing protein</fullName>
    </recommendedName>
</protein>
<reference evidence="3 4" key="1">
    <citation type="submission" date="2018-06" db="EMBL/GenBank/DDBJ databases">
        <title>Genomic Encyclopedia of Type Strains, Phase I: the one thousand microbial genomes (KMG-I) project.</title>
        <authorList>
            <person name="Kyrpides N."/>
        </authorList>
    </citation>
    <scope>NUCLEOTIDE SEQUENCE [LARGE SCALE GENOMIC DNA]</scope>
    <source>
        <strain evidence="3 4">DSM 19573</strain>
    </source>
</reference>
<keyword evidence="1" id="KW-0456">Lyase</keyword>
<organism evidence="3 4">
    <name type="scientific">Ruminiclostridium sufflavum DSM 19573</name>
    <dbReference type="NCBI Taxonomy" id="1121337"/>
    <lineage>
        <taxon>Bacteria</taxon>
        <taxon>Bacillati</taxon>
        <taxon>Bacillota</taxon>
        <taxon>Clostridia</taxon>
        <taxon>Eubacteriales</taxon>
        <taxon>Oscillospiraceae</taxon>
        <taxon>Ruminiclostridium</taxon>
    </lineage>
</organism>
<proteinExistence type="predicted"/>
<feature type="domain" description="Amidohydrolase-related" evidence="2">
    <location>
        <begin position="43"/>
        <end position="214"/>
    </location>
</feature>
<name>A0A318XME3_9FIRM</name>
<dbReference type="PANTHER" id="PTHR21240:SF28">
    <property type="entry name" value="ISO-OROTATE DECARBOXYLASE (EUROFUNG)"/>
    <property type="match status" value="1"/>
</dbReference>
<dbReference type="Pfam" id="PF04909">
    <property type="entry name" value="Amidohydro_2"/>
    <property type="match status" value="1"/>
</dbReference>
<dbReference type="OrthoDB" id="9771932at2"/>
<keyword evidence="4" id="KW-1185">Reference proteome</keyword>
<dbReference type="InterPro" id="IPR032465">
    <property type="entry name" value="ACMSD"/>
</dbReference>
<sequence length="243" mass="27644">MIFDIHSHIKRDYKNQEKLEEDLLADMKKNNISLRVVSTLEGKSIREQNDYISDFASRHPQELVGCAVINPKEFDSVEETKRALGLPGIRMLEFNSLEHGYYPDSCANINEILEIAEAKSVPVKVFVGLGARAIPQQWAAHTGKYPEIKFVFLHMGCFDYGYGCVDLALNNNNIYVETSNQYEVQILKKAFTKLDKGKIVFGSSYPERITKCSIDVFDMFHLDKDYLEGILSGSFESILAQKQ</sequence>
<evidence type="ECO:0000313" key="3">
    <source>
        <dbReference type="EMBL" id="PYG87926.1"/>
    </source>
</evidence>
<gene>
    <name evidence="3" type="ORF">LY28_01636</name>
</gene>
<dbReference type="InterPro" id="IPR006680">
    <property type="entry name" value="Amidohydro-rel"/>
</dbReference>
<dbReference type="SUPFAM" id="SSF51556">
    <property type="entry name" value="Metallo-dependent hydrolases"/>
    <property type="match status" value="1"/>
</dbReference>
<dbReference type="EMBL" id="QKMR01000008">
    <property type="protein sequence ID" value="PYG87926.1"/>
    <property type="molecule type" value="Genomic_DNA"/>
</dbReference>
<dbReference type="InterPro" id="IPR032466">
    <property type="entry name" value="Metal_Hydrolase"/>
</dbReference>
<dbReference type="GO" id="GO:0019748">
    <property type="term" value="P:secondary metabolic process"/>
    <property type="evidence" value="ECO:0007669"/>
    <property type="project" value="TreeGrafter"/>
</dbReference>
<dbReference type="GO" id="GO:0005737">
    <property type="term" value="C:cytoplasm"/>
    <property type="evidence" value="ECO:0007669"/>
    <property type="project" value="TreeGrafter"/>
</dbReference>